<organism evidence="2 3">
    <name type="scientific">Streptomyces tremellae</name>
    <dbReference type="NCBI Taxonomy" id="1124239"/>
    <lineage>
        <taxon>Bacteria</taxon>
        <taxon>Bacillati</taxon>
        <taxon>Actinomycetota</taxon>
        <taxon>Actinomycetes</taxon>
        <taxon>Kitasatosporales</taxon>
        <taxon>Streptomycetaceae</taxon>
        <taxon>Streptomyces</taxon>
    </lineage>
</organism>
<dbReference type="Pfam" id="PF02589">
    <property type="entry name" value="LUD_dom"/>
    <property type="match status" value="1"/>
</dbReference>
<dbReference type="InterPro" id="IPR024185">
    <property type="entry name" value="FTHF_cligase-like_sf"/>
</dbReference>
<evidence type="ECO:0000259" key="1">
    <source>
        <dbReference type="Pfam" id="PF02589"/>
    </source>
</evidence>
<sequence>MSGREHDGARAEVLARVRAALADRPEPPPVPREYDTSRAYGDLVELARGRIEDYRATVLRVPAARLPHAVADLLALRGSRRVVAPPGLPGEWCSGADAAGVTWLRDRPPLTLAELDGADAVLTGCALVIAETGTLVLDGGPGQGRRALTLVPDRHLCVVRPGQIVATVPEAMARLSPARPLTFVSGPSATSDIELERVEGVHGPRTLDVLLVDGPADA</sequence>
<evidence type="ECO:0000313" key="2">
    <source>
        <dbReference type="EMBL" id="GAA3716301.1"/>
    </source>
</evidence>
<protein>
    <submittedName>
        <fullName evidence="2">LUD domain-containing protein</fullName>
    </submittedName>
</protein>
<feature type="domain" description="LUD" evidence="1">
    <location>
        <begin position="115"/>
        <end position="212"/>
    </location>
</feature>
<dbReference type="InterPro" id="IPR003741">
    <property type="entry name" value="LUD_dom"/>
</dbReference>
<dbReference type="Gene3D" id="3.40.50.10420">
    <property type="entry name" value="NagB/RpiA/CoA transferase-like"/>
    <property type="match status" value="1"/>
</dbReference>
<proteinExistence type="predicted"/>
<dbReference type="InterPro" id="IPR037171">
    <property type="entry name" value="NagB/RpiA_transferase-like"/>
</dbReference>
<name>A0ABP7E9Y4_9ACTN</name>
<comment type="caution">
    <text evidence="2">The sequence shown here is derived from an EMBL/GenBank/DDBJ whole genome shotgun (WGS) entry which is preliminary data.</text>
</comment>
<gene>
    <name evidence="2" type="ORF">GCM10023082_12460</name>
</gene>
<dbReference type="EMBL" id="BAABEP010000005">
    <property type="protein sequence ID" value="GAA3716301.1"/>
    <property type="molecule type" value="Genomic_DNA"/>
</dbReference>
<accession>A0ABP7E9Y4</accession>
<dbReference type="Proteomes" id="UP001499884">
    <property type="component" value="Unassembled WGS sequence"/>
</dbReference>
<dbReference type="SUPFAM" id="SSF100950">
    <property type="entry name" value="NagB/RpiA/CoA transferase-like"/>
    <property type="match status" value="1"/>
</dbReference>
<evidence type="ECO:0000313" key="3">
    <source>
        <dbReference type="Proteomes" id="UP001499884"/>
    </source>
</evidence>
<reference evidence="3" key="1">
    <citation type="journal article" date="2019" name="Int. J. Syst. Evol. Microbiol.">
        <title>The Global Catalogue of Microorganisms (GCM) 10K type strain sequencing project: providing services to taxonomists for standard genome sequencing and annotation.</title>
        <authorList>
            <consortium name="The Broad Institute Genomics Platform"/>
            <consortium name="The Broad Institute Genome Sequencing Center for Infectious Disease"/>
            <person name="Wu L."/>
            <person name="Ma J."/>
        </authorList>
    </citation>
    <scope>NUCLEOTIDE SEQUENCE [LARGE SCALE GENOMIC DNA]</scope>
    <source>
        <strain evidence="3">JCM 30846</strain>
    </source>
</reference>
<dbReference type="PANTHER" id="PTHR43682:SF1">
    <property type="entry name" value="LACTATE UTILIZATION PROTEIN C"/>
    <property type="match status" value="1"/>
</dbReference>
<dbReference type="PANTHER" id="PTHR43682">
    <property type="entry name" value="LACTATE UTILIZATION PROTEIN C"/>
    <property type="match status" value="1"/>
</dbReference>
<dbReference type="RefSeq" id="WP_345642274.1">
    <property type="nucleotide sequence ID" value="NZ_BAABEP010000005.1"/>
</dbReference>
<keyword evidence="3" id="KW-1185">Reference proteome</keyword>